<evidence type="ECO:0000313" key="15">
    <source>
        <dbReference type="Proteomes" id="UP000294894"/>
    </source>
</evidence>
<accession>A0A4P7GPE5</accession>
<evidence type="ECO:0000256" key="8">
    <source>
        <dbReference type="ARBA" id="ARBA00022801"/>
    </source>
</evidence>
<dbReference type="Pfam" id="PF01433">
    <property type="entry name" value="Peptidase_M1"/>
    <property type="match status" value="1"/>
</dbReference>
<evidence type="ECO:0000256" key="12">
    <source>
        <dbReference type="ARBA" id="ARBA00031533"/>
    </source>
</evidence>
<feature type="domain" description="Peptidase M1 membrane alanine aminopeptidase" evidence="13">
    <location>
        <begin position="71"/>
        <end position="217"/>
    </location>
</feature>
<evidence type="ECO:0000256" key="11">
    <source>
        <dbReference type="ARBA" id="ARBA00029811"/>
    </source>
</evidence>
<dbReference type="AlphaFoldDB" id="A0A4P7GPE5"/>
<keyword evidence="9" id="KW-0862">Zinc</keyword>
<evidence type="ECO:0000256" key="7">
    <source>
        <dbReference type="ARBA" id="ARBA00022723"/>
    </source>
</evidence>
<evidence type="ECO:0000256" key="1">
    <source>
        <dbReference type="ARBA" id="ARBA00000098"/>
    </source>
</evidence>
<evidence type="ECO:0000256" key="3">
    <source>
        <dbReference type="ARBA" id="ARBA00010136"/>
    </source>
</evidence>
<dbReference type="GO" id="GO:0008237">
    <property type="term" value="F:metallopeptidase activity"/>
    <property type="evidence" value="ECO:0007669"/>
    <property type="project" value="UniProtKB-KW"/>
</dbReference>
<comment type="similarity">
    <text evidence="3">Belongs to the peptidase M1 family.</text>
</comment>
<organism evidence="14 15">
    <name type="scientific">Nocardioides euryhalodurans</name>
    <dbReference type="NCBI Taxonomy" id="2518370"/>
    <lineage>
        <taxon>Bacteria</taxon>
        <taxon>Bacillati</taxon>
        <taxon>Actinomycetota</taxon>
        <taxon>Actinomycetes</taxon>
        <taxon>Propionibacteriales</taxon>
        <taxon>Nocardioidaceae</taxon>
        <taxon>Nocardioides</taxon>
    </lineage>
</organism>
<dbReference type="GO" id="GO:0008270">
    <property type="term" value="F:zinc ion binding"/>
    <property type="evidence" value="ECO:0007669"/>
    <property type="project" value="InterPro"/>
</dbReference>
<keyword evidence="6" id="KW-0645">Protease</keyword>
<dbReference type="InterPro" id="IPR014782">
    <property type="entry name" value="Peptidase_M1_dom"/>
</dbReference>
<dbReference type="PRINTS" id="PR00756">
    <property type="entry name" value="ALADIPTASE"/>
</dbReference>
<dbReference type="GO" id="GO:0016285">
    <property type="term" value="F:alanyl aminopeptidase activity"/>
    <property type="evidence" value="ECO:0007669"/>
    <property type="project" value="UniProtKB-EC"/>
</dbReference>
<evidence type="ECO:0000313" key="14">
    <source>
        <dbReference type="EMBL" id="QBR94105.1"/>
    </source>
</evidence>
<dbReference type="InterPro" id="IPR001930">
    <property type="entry name" value="Peptidase_M1"/>
</dbReference>
<dbReference type="PANTHER" id="PTHR11533">
    <property type="entry name" value="PROTEASE M1 ZINC METALLOPROTEASE"/>
    <property type="match status" value="1"/>
</dbReference>
<keyword evidence="10" id="KW-0482">Metalloprotease</keyword>
<dbReference type="SUPFAM" id="SSF55486">
    <property type="entry name" value="Metalloproteases ('zincins'), catalytic domain"/>
    <property type="match status" value="1"/>
</dbReference>
<gene>
    <name evidence="14" type="ORF">EXE57_18795</name>
</gene>
<comment type="catalytic activity">
    <reaction evidence="1">
        <text>Release of an N-terminal amino acid, Xaa-|-Yaa- from a peptide, amide or arylamide. Xaa is preferably Ala, but may be most amino acids including Pro (slow action). When a terminal hydrophobic residue is followed by a prolyl residue, the two may be released as an intact Xaa-Pro dipeptide.</text>
        <dbReference type="EC" id="3.4.11.2"/>
    </reaction>
</comment>
<keyword evidence="15" id="KW-1185">Reference proteome</keyword>
<dbReference type="InterPro" id="IPR027268">
    <property type="entry name" value="Peptidase_M4/M1_CTD_sf"/>
</dbReference>
<dbReference type="EC" id="3.4.11.2" evidence="4"/>
<keyword evidence="7" id="KW-0479">Metal-binding</keyword>
<dbReference type="Gene3D" id="1.10.390.10">
    <property type="entry name" value="Neutral Protease Domain 2"/>
    <property type="match status" value="1"/>
</dbReference>
<evidence type="ECO:0000256" key="9">
    <source>
        <dbReference type="ARBA" id="ARBA00022833"/>
    </source>
</evidence>
<dbReference type="EMBL" id="CP038267">
    <property type="protein sequence ID" value="QBR94105.1"/>
    <property type="molecule type" value="Genomic_DNA"/>
</dbReference>
<protein>
    <recommendedName>
        <fullName evidence="5">Aminopeptidase N</fullName>
        <ecNumber evidence="4">3.4.11.2</ecNumber>
    </recommendedName>
    <alternativeName>
        <fullName evidence="11">Alanine aminopeptidase</fullName>
    </alternativeName>
    <alternativeName>
        <fullName evidence="12">Lysyl aminopeptidase</fullName>
    </alternativeName>
</protein>
<sequence length="233" mass="26053">MPSRLLVSQQLGPTAARASMRMLRQSPAIVEGLAEDLGRYPFSAAGGLVTGLPVYFALENQTMPTYFAVRRGRHVPLVVHEQAHQWFGDSVAIERWRDIWLNEGAATFMEHRWTETHGGPDAAQWLQDEYDARGPGSRFWQMRIADPGHDGIFATPVYLRGGMAFQALRNRIGEDDFWLLLQTWLREHEGGNAATEDFEALAAEVSGESLDGFFDAWLHTGERPARTADNGLA</sequence>
<dbReference type="RefSeq" id="WP_135080203.1">
    <property type="nucleotide sequence ID" value="NZ_CP038267.1"/>
</dbReference>
<evidence type="ECO:0000256" key="4">
    <source>
        <dbReference type="ARBA" id="ARBA00012564"/>
    </source>
</evidence>
<dbReference type="Proteomes" id="UP000294894">
    <property type="component" value="Chromosome"/>
</dbReference>
<keyword evidence="8" id="KW-0378">Hydrolase</keyword>
<evidence type="ECO:0000256" key="10">
    <source>
        <dbReference type="ARBA" id="ARBA00023049"/>
    </source>
</evidence>
<dbReference type="OrthoDB" id="3885507at2"/>
<name>A0A4P7GPE5_9ACTN</name>
<comment type="cofactor">
    <cofactor evidence="2">
        <name>Zn(2+)</name>
        <dbReference type="ChEBI" id="CHEBI:29105"/>
    </cofactor>
</comment>
<evidence type="ECO:0000256" key="2">
    <source>
        <dbReference type="ARBA" id="ARBA00001947"/>
    </source>
</evidence>
<reference evidence="14 15" key="1">
    <citation type="submission" date="2019-03" db="EMBL/GenBank/DDBJ databases">
        <title>Three New Species of Nocardioides, Nocardioides euryhalodurans sp. nov., Nocardioides seonyuensis sp. nov. and Nocardioides eburneoflavus sp. nov., Iolated from Soil.</title>
        <authorList>
            <person name="Roh S.G."/>
            <person name="Lee C."/>
            <person name="Kim M.-K."/>
            <person name="Kim S.B."/>
        </authorList>
    </citation>
    <scope>NUCLEOTIDE SEQUENCE [LARGE SCALE GENOMIC DNA]</scope>
    <source>
        <strain evidence="14 15">MMS17-SY117</strain>
    </source>
</reference>
<dbReference type="GO" id="GO:0006508">
    <property type="term" value="P:proteolysis"/>
    <property type="evidence" value="ECO:0007669"/>
    <property type="project" value="UniProtKB-KW"/>
</dbReference>
<dbReference type="InterPro" id="IPR050344">
    <property type="entry name" value="Peptidase_M1_aminopeptidases"/>
</dbReference>
<evidence type="ECO:0000256" key="5">
    <source>
        <dbReference type="ARBA" id="ARBA00015611"/>
    </source>
</evidence>
<dbReference type="KEGG" id="noy:EXE57_18795"/>
<evidence type="ECO:0000259" key="13">
    <source>
        <dbReference type="Pfam" id="PF01433"/>
    </source>
</evidence>
<evidence type="ECO:0000256" key="6">
    <source>
        <dbReference type="ARBA" id="ARBA00022670"/>
    </source>
</evidence>
<proteinExistence type="inferred from homology"/>